<dbReference type="InterPro" id="IPR006448">
    <property type="entry name" value="Phage_term_ssu_P27"/>
</dbReference>
<feature type="region of interest" description="Disordered" evidence="1">
    <location>
        <begin position="1"/>
        <end position="45"/>
    </location>
</feature>
<dbReference type="RefSeq" id="WP_249893637.1">
    <property type="nucleotide sequence ID" value="NZ_CP082904.1"/>
</dbReference>
<evidence type="ECO:0000313" key="3">
    <source>
        <dbReference type="Proteomes" id="UP001056635"/>
    </source>
</evidence>
<feature type="compositionally biased region" description="Basic residues" evidence="1">
    <location>
        <begin position="1"/>
        <end position="10"/>
    </location>
</feature>
<organism evidence="2 3">
    <name type="scientific">Mixta hanseatica</name>
    <dbReference type="NCBI Taxonomy" id="2872648"/>
    <lineage>
        <taxon>Bacteria</taxon>
        <taxon>Pseudomonadati</taxon>
        <taxon>Pseudomonadota</taxon>
        <taxon>Gammaproteobacteria</taxon>
        <taxon>Enterobacterales</taxon>
        <taxon>Erwiniaceae</taxon>
        <taxon>Mixta</taxon>
    </lineage>
</organism>
<evidence type="ECO:0000313" key="2">
    <source>
        <dbReference type="EMBL" id="UQY45057.1"/>
    </source>
</evidence>
<dbReference type="EMBL" id="CP082904">
    <property type="protein sequence ID" value="UQY45057.1"/>
    <property type="molecule type" value="Genomic_DNA"/>
</dbReference>
<dbReference type="NCBIfam" id="TIGR01558">
    <property type="entry name" value="sm_term_P27"/>
    <property type="match status" value="1"/>
</dbReference>
<dbReference type="Proteomes" id="UP001056635">
    <property type="component" value="Chromosome"/>
</dbReference>
<proteinExistence type="predicted"/>
<sequence>MAGRRPKPTHLKVVTGNPGKRALNKKEPKPTREIPSPPSHLTDEGKTAWGRLSVLLDGMGVLTVADAFALERLCDVYAEILQLREDVEAEGRTYKTQTAQGDTLTKANPSVAMLADADRRFKSYLVEFGLTPAARSKVNVNGGEKEEDPLNQFFG</sequence>
<gene>
    <name evidence="2" type="ORF">K6958_05080</name>
</gene>
<protein>
    <submittedName>
        <fullName evidence="2">Phage terminase small subunit P27 family</fullName>
    </submittedName>
</protein>
<evidence type="ECO:0000256" key="1">
    <source>
        <dbReference type="SAM" id="MobiDB-lite"/>
    </source>
</evidence>
<keyword evidence="3" id="KW-1185">Reference proteome</keyword>
<accession>A0ABY4RBK5</accession>
<reference evidence="2" key="1">
    <citation type="submission" date="2021-09" db="EMBL/GenBank/DDBJ databases">
        <title>First case of bloodstream infection caused by Mixta hanseatica sp. nov., a member of the Erwiniaceae family.</title>
        <authorList>
            <person name="Both A."/>
            <person name="Huang J."/>
            <person name="Wenzel P."/>
            <person name="Aepfelbacher M."/>
            <person name="Rohde H."/>
            <person name="Christner M."/>
            <person name="Hentschke M."/>
        </authorList>
    </citation>
    <scope>NUCLEOTIDE SEQUENCE</scope>
    <source>
        <strain evidence="2">X22927</strain>
    </source>
</reference>
<dbReference type="Pfam" id="PF05119">
    <property type="entry name" value="Terminase_4"/>
    <property type="match status" value="1"/>
</dbReference>
<name>A0ABY4RBK5_9GAMM</name>